<name>A0A3E1NHR2_9BACT</name>
<evidence type="ECO:0000256" key="8">
    <source>
        <dbReference type="ARBA" id="ARBA00023163"/>
    </source>
</evidence>
<dbReference type="FunFam" id="1.10.10.10:FF:000214">
    <property type="entry name" value="Methylated-DNA--protein-cysteine methyltransferase"/>
    <property type="match status" value="1"/>
</dbReference>
<keyword evidence="6" id="KW-0227">DNA damage</keyword>
<dbReference type="Pfam" id="PF12833">
    <property type="entry name" value="HTH_18"/>
    <property type="match status" value="1"/>
</dbReference>
<keyword evidence="4 12" id="KW-0489">Methyltransferase</keyword>
<accession>A0A3E1NHR2</accession>
<evidence type="ECO:0000256" key="7">
    <source>
        <dbReference type="ARBA" id="ARBA00023015"/>
    </source>
</evidence>
<evidence type="ECO:0000256" key="9">
    <source>
        <dbReference type="ARBA" id="ARBA00023204"/>
    </source>
</evidence>
<dbReference type="RefSeq" id="WP_116848238.1">
    <property type="nucleotide sequence ID" value="NZ_QTJU01000005.1"/>
</dbReference>
<evidence type="ECO:0000256" key="3">
    <source>
        <dbReference type="ARBA" id="ARBA00011918"/>
    </source>
</evidence>
<dbReference type="InterPro" id="IPR036631">
    <property type="entry name" value="MGMT_N_sf"/>
</dbReference>
<dbReference type="PROSITE" id="PS00374">
    <property type="entry name" value="MGMT"/>
    <property type="match status" value="1"/>
</dbReference>
<comment type="caution">
    <text evidence="12">The sequence shown here is derived from an EMBL/GenBank/DDBJ whole genome shotgun (WGS) entry which is preliminary data.</text>
</comment>
<dbReference type="InterPro" id="IPR036388">
    <property type="entry name" value="WH-like_DNA-bd_sf"/>
</dbReference>
<dbReference type="EC" id="2.1.1.63" evidence="3"/>
<dbReference type="Gene3D" id="1.10.10.60">
    <property type="entry name" value="Homeodomain-like"/>
    <property type="match status" value="1"/>
</dbReference>
<dbReference type="InterPro" id="IPR009057">
    <property type="entry name" value="Homeodomain-like_sf"/>
</dbReference>
<evidence type="ECO:0000313" key="12">
    <source>
        <dbReference type="EMBL" id="RFM27479.1"/>
    </source>
</evidence>
<evidence type="ECO:0000256" key="5">
    <source>
        <dbReference type="ARBA" id="ARBA00022679"/>
    </source>
</evidence>
<dbReference type="InterPro" id="IPR018060">
    <property type="entry name" value="HTH_AraC"/>
</dbReference>
<dbReference type="Proteomes" id="UP000261284">
    <property type="component" value="Unassembled WGS sequence"/>
</dbReference>
<comment type="catalytic activity">
    <reaction evidence="10">
        <text>a 6-O-methyl-2'-deoxyguanosine in DNA + L-cysteinyl-[protein] = S-methyl-L-cysteinyl-[protein] + a 2'-deoxyguanosine in DNA</text>
        <dbReference type="Rhea" id="RHEA:24000"/>
        <dbReference type="Rhea" id="RHEA-COMP:10131"/>
        <dbReference type="Rhea" id="RHEA-COMP:10132"/>
        <dbReference type="Rhea" id="RHEA-COMP:11367"/>
        <dbReference type="Rhea" id="RHEA-COMP:11368"/>
        <dbReference type="ChEBI" id="CHEBI:29950"/>
        <dbReference type="ChEBI" id="CHEBI:82612"/>
        <dbReference type="ChEBI" id="CHEBI:85445"/>
        <dbReference type="ChEBI" id="CHEBI:85448"/>
        <dbReference type="EC" id="2.1.1.63"/>
    </reaction>
</comment>
<dbReference type="InterPro" id="IPR014048">
    <property type="entry name" value="MethylDNA_cys_MeTrfase_DNA-bd"/>
</dbReference>
<keyword evidence="8" id="KW-0804">Transcription</keyword>
<evidence type="ECO:0000256" key="4">
    <source>
        <dbReference type="ARBA" id="ARBA00022603"/>
    </source>
</evidence>
<dbReference type="GO" id="GO:0003700">
    <property type="term" value="F:DNA-binding transcription factor activity"/>
    <property type="evidence" value="ECO:0007669"/>
    <property type="project" value="InterPro"/>
</dbReference>
<evidence type="ECO:0000313" key="13">
    <source>
        <dbReference type="Proteomes" id="UP000261284"/>
    </source>
</evidence>
<evidence type="ECO:0000256" key="2">
    <source>
        <dbReference type="ARBA" id="ARBA00008711"/>
    </source>
</evidence>
<dbReference type="GO" id="GO:0006281">
    <property type="term" value="P:DNA repair"/>
    <property type="evidence" value="ECO:0007669"/>
    <property type="project" value="UniProtKB-KW"/>
</dbReference>
<keyword evidence="13" id="KW-1185">Reference proteome</keyword>
<dbReference type="PANTHER" id="PTHR10815">
    <property type="entry name" value="METHYLATED-DNA--PROTEIN-CYSTEINE METHYLTRANSFERASE"/>
    <property type="match status" value="1"/>
</dbReference>
<dbReference type="SUPFAM" id="SSF53155">
    <property type="entry name" value="Methylated DNA-protein cysteine methyltransferase domain"/>
    <property type="match status" value="1"/>
</dbReference>
<dbReference type="Pfam" id="PF01035">
    <property type="entry name" value="DNA_binding_1"/>
    <property type="match status" value="1"/>
</dbReference>
<dbReference type="SUPFAM" id="SSF46689">
    <property type="entry name" value="Homeodomain-like"/>
    <property type="match status" value="1"/>
</dbReference>
<dbReference type="SUPFAM" id="SSF46767">
    <property type="entry name" value="Methylated DNA-protein cysteine methyltransferase, C-terminal domain"/>
    <property type="match status" value="1"/>
</dbReference>
<gene>
    <name evidence="12" type="ORF">DXN05_15815</name>
</gene>
<keyword evidence="5 12" id="KW-0808">Transferase</keyword>
<dbReference type="OrthoDB" id="9802228at2"/>
<dbReference type="CDD" id="cd06445">
    <property type="entry name" value="ATase"/>
    <property type="match status" value="1"/>
</dbReference>
<dbReference type="InterPro" id="IPR036217">
    <property type="entry name" value="MethylDNA_cys_MeTrfase_DNAb"/>
</dbReference>
<dbReference type="InterPro" id="IPR001497">
    <property type="entry name" value="MethylDNA_cys_MeTrfase_AS"/>
</dbReference>
<proteinExistence type="inferred from homology"/>
<dbReference type="Gene3D" id="3.30.160.70">
    <property type="entry name" value="Methylated DNA-protein cysteine methyltransferase domain"/>
    <property type="match status" value="1"/>
</dbReference>
<dbReference type="AlphaFoldDB" id="A0A3E1NHR2"/>
<dbReference type="GO" id="GO:0032259">
    <property type="term" value="P:methylation"/>
    <property type="evidence" value="ECO:0007669"/>
    <property type="project" value="UniProtKB-KW"/>
</dbReference>
<dbReference type="GO" id="GO:0003908">
    <property type="term" value="F:methylated-DNA-[protein]-cysteine S-methyltransferase activity"/>
    <property type="evidence" value="ECO:0007669"/>
    <property type="project" value="UniProtKB-EC"/>
</dbReference>
<reference evidence="12 13" key="1">
    <citation type="submission" date="2018-08" db="EMBL/GenBank/DDBJ databases">
        <title>Chitinophagaceae sp. K23C18032701, a novel bacterium isolated from forest soil.</title>
        <authorList>
            <person name="Wang C."/>
        </authorList>
    </citation>
    <scope>NUCLEOTIDE SEQUENCE [LARGE SCALE GENOMIC DNA]</scope>
    <source>
        <strain evidence="12 13">K23C18032701</strain>
    </source>
</reference>
<dbReference type="NCBIfam" id="TIGR00589">
    <property type="entry name" value="ogt"/>
    <property type="match status" value="1"/>
</dbReference>
<dbReference type="EMBL" id="QTJU01000005">
    <property type="protein sequence ID" value="RFM27479.1"/>
    <property type="molecule type" value="Genomic_DNA"/>
</dbReference>
<dbReference type="Gene3D" id="1.10.10.10">
    <property type="entry name" value="Winged helix-like DNA-binding domain superfamily/Winged helix DNA-binding domain"/>
    <property type="match status" value="1"/>
</dbReference>
<dbReference type="PANTHER" id="PTHR10815:SF13">
    <property type="entry name" value="METHYLATED-DNA--PROTEIN-CYSTEINE METHYLTRANSFERASE"/>
    <property type="match status" value="1"/>
</dbReference>
<dbReference type="PROSITE" id="PS01124">
    <property type="entry name" value="HTH_ARAC_FAMILY_2"/>
    <property type="match status" value="1"/>
</dbReference>
<evidence type="ECO:0000256" key="10">
    <source>
        <dbReference type="ARBA" id="ARBA00049348"/>
    </source>
</evidence>
<feature type="domain" description="HTH araC/xylS-type" evidence="11">
    <location>
        <begin position="12"/>
        <end position="109"/>
    </location>
</feature>
<comment type="similarity">
    <text evidence="2">Belongs to the MGMT family.</text>
</comment>
<dbReference type="SMART" id="SM00342">
    <property type="entry name" value="HTH_ARAC"/>
    <property type="match status" value="1"/>
</dbReference>
<dbReference type="GO" id="GO:0043565">
    <property type="term" value="F:sequence-specific DNA binding"/>
    <property type="evidence" value="ECO:0007669"/>
    <property type="project" value="InterPro"/>
</dbReference>
<organism evidence="12 13">
    <name type="scientific">Deminuibacter soli</name>
    <dbReference type="NCBI Taxonomy" id="2291815"/>
    <lineage>
        <taxon>Bacteria</taxon>
        <taxon>Pseudomonadati</taxon>
        <taxon>Bacteroidota</taxon>
        <taxon>Chitinophagia</taxon>
        <taxon>Chitinophagales</taxon>
        <taxon>Chitinophagaceae</taxon>
        <taxon>Deminuibacter</taxon>
    </lineage>
</organism>
<keyword evidence="7" id="KW-0805">Transcription regulation</keyword>
<evidence type="ECO:0000256" key="6">
    <source>
        <dbReference type="ARBA" id="ARBA00022763"/>
    </source>
</evidence>
<evidence type="ECO:0000256" key="1">
    <source>
        <dbReference type="ARBA" id="ARBA00001286"/>
    </source>
</evidence>
<evidence type="ECO:0000259" key="11">
    <source>
        <dbReference type="PROSITE" id="PS01124"/>
    </source>
</evidence>
<sequence length="280" mass="31716">MPDKLANYYRIEKAIGFLTTHFREQPDLDAIAAQVHMSPYHFQRIFTDWVGISPKKFTQYLTLDYLRHKIRDTENMMDAADEAGLSSQSRVNELFVKIEGMSPQQFKSAGKGLEICYGYHATPFGLCFIAVAEKGICTLKFIDEEKSRNEFAQFSARWPFARLTHKPEFTQTYIRNIFQHSGKDAANLQLLVQGTDFQVKVWEALLNIPFGSVSSFQQIARLIGKPGAARSVGAAIGANHILYLIPCHRIIAADGSMGNYHYGKARKLTMIGWEISQLQQ</sequence>
<protein>
    <recommendedName>
        <fullName evidence="3">methylated-DNA--[protein]-cysteine S-methyltransferase</fullName>
        <ecNumber evidence="3">2.1.1.63</ecNumber>
    </recommendedName>
</protein>
<comment type="catalytic activity">
    <reaction evidence="1">
        <text>a 4-O-methyl-thymidine in DNA + L-cysteinyl-[protein] = a thymidine in DNA + S-methyl-L-cysteinyl-[protein]</text>
        <dbReference type="Rhea" id="RHEA:53428"/>
        <dbReference type="Rhea" id="RHEA-COMP:10131"/>
        <dbReference type="Rhea" id="RHEA-COMP:10132"/>
        <dbReference type="Rhea" id="RHEA-COMP:13555"/>
        <dbReference type="Rhea" id="RHEA-COMP:13556"/>
        <dbReference type="ChEBI" id="CHEBI:29950"/>
        <dbReference type="ChEBI" id="CHEBI:82612"/>
        <dbReference type="ChEBI" id="CHEBI:137386"/>
        <dbReference type="ChEBI" id="CHEBI:137387"/>
        <dbReference type="EC" id="2.1.1.63"/>
    </reaction>
</comment>
<keyword evidence="9" id="KW-0234">DNA repair</keyword>